<name>A0ACB7YZM9_9ERIC</name>
<proteinExistence type="predicted"/>
<evidence type="ECO:0000313" key="1">
    <source>
        <dbReference type="EMBL" id="KAH7859020.1"/>
    </source>
</evidence>
<dbReference type="EMBL" id="CM037153">
    <property type="protein sequence ID" value="KAH7859020.1"/>
    <property type="molecule type" value="Genomic_DNA"/>
</dbReference>
<organism evidence="1 2">
    <name type="scientific">Vaccinium darrowii</name>
    <dbReference type="NCBI Taxonomy" id="229202"/>
    <lineage>
        <taxon>Eukaryota</taxon>
        <taxon>Viridiplantae</taxon>
        <taxon>Streptophyta</taxon>
        <taxon>Embryophyta</taxon>
        <taxon>Tracheophyta</taxon>
        <taxon>Spermatophyta</taxon>
        <taxon>Magnoliopsida</taxon>
        <taxon>eudicotyledons</taxon>
        <taxon>Gunneridae</taxon>
        <taxon>Pentapetalae</taxon>
        <taxon>asterids</taxon>
        <taxon>Ericales</taxon>
        <taxon>Ericaceae</taxon>
        <taxon>Vaccinioideae</taxon>
        <taxon>Vaccinieae</taxon>
        <taxon>Vaccinium</taxon>
    </lineage>
</organism>
<comment type="caution">
    <text evidence="1">The sequence shown here is derived from an EMBL/GenBank/DDBJ whole genome shotgun (WGS) entry which is preliminary data.</text>
</comment>
<accession>A0ACB7YZM9</accession>
<sequence length="113" mass="12943">MPMIRTLEDINAQFGIFFLRTNRDAMSESHSSLPGDLAFDQRQESTNRQYHRMENNLDVTGVSDLPQNGEDTPWHSNRSPNIREALHLESNESAARSPKSPKSEGEREVIEQF</sequence>
<dbReference type="Proteomes" id="UP000828048">
    <property type="component" value="Chromosome 3"/>
</dbReference>
<keyword evidence="2" id="KW-1185">Reference proteome</keyword>
<evidence type="ECO:0000313" key="2">
    <source>
        <dbReference type="Proteomes" id="UP000828048"/>
    </source>
</evidence>
<gene>
    <name evidence="1" type="ORF">Vadar_030496</name>
</gene>
<protein>
    <submittedName>
        <fullName evidence="1">Uncharacterized protein</fullName>
    </submittedName>
</protein>
<reference evidence="1 2" key="1">
    <citation type="journal article" date="2021" name="Hortic Res">
        <title>High-quality reference genome and annotation aids understanding of berry development for evergreen blueberry (Vaccinium darrowii).</title>
        <authorList>
            <person name="Yu J."/>
            <person name="Hulse-Kemp A.M."/>
            <person name="Babiker E."/>
            <person name="Staton M."/>
        </authorList>
    </citation>
    <scope>NUCLEOTIDE SEQUENCE [LARGE SCALE GENOMIC DNA]</scope>
    <source>
        <strain evidence="2">cv. NJ 8807/NJ 8810</strain>
        <tissue evidence="1">Young leaf</tissue>
    </source>
</reference>